<dbReference type="GO" id="GO:0008168">
    <property type="term" value="F:methyltransferase activity"/>
    <property type="evidence" value="ECO:0007669"/>
    <property type="project" value="UniProtKB-KW"/>
</dbReference>
<dbReference type="PANTHER" id="PTHR42912">
    <property type="entry name" value="METHYLTRANSFERASE"/>
    <property type="match status" value="1"/>
</dbReference>
<evidence type="ECO:0000313" key="4">
    <source>
        <dbReference type="EMBL" id="VAW08412.1"/>
    </source>
</evidence>
<gene>
    <name evidence="4" type="ORF">MNBD_ACTINO02-901</name>
</gene>
<evidence type="ECO:0000256" key="2">
    <source>
        <dbReference type="ARBA" id="ARBA00022679"/>
    </source>
</evidence>
<dbReference type="AlphaFoldDB" id="A0A3B0T1U9"/>
<dbReference type="Gene3D" id="3.40.50.150">
    <property type="entry name" value="Vaccinia Virus protein VP39"/>
    <property type="match status" value="1"/>
</dbReference>
<dbReference type="GO" id="GO:0032259">
    <property type="term" value="P:methylation"/>
    <property type="evidence" value="ECO:0007669"/>
    <property type="project" value="UniProtKB-KW"/>
</dbReference>
<dbReference type="InterPro" id="IPR023576">
    <property type="entry name" value="UbiE/COQ5_MeTrFase_CS"/>
</dbReference>
<protein>
    <recommendedName>
        <fullName evidence="5">Demethylmenaquinone methyltransferase</fullName>
    </recommendedName>
</protein>
<dbReference type="CDD" id="cd02440">
    <property type="entry name" value="AdoMet_MTases"/>
    <property type="match status" value="1"/>
</dbReference>
<reference evidence="4" key="1">
    <citation type="submission" date="2018-06" db="EMBL/GenBank/DDBJ databases">
        <authorList>
            <person name="Zhirakovskaya E."/>
        </authorList>
    </citation>
    <scope>NUCLEOTIDE SEQUENCE</scope>
</reference>
<evidence type="ECO:0008006" key="5">
    <source>
        <dbReference type="Google" id="ProtNLM"/>
    </source>
</evidence>
<evidence type="ECO:0000256" key="3">
    <source>
        <dbReference type="ARBA" id="ARBA00022691"/>
    </source>
</evidence>
<keyword evidence="3" id="KW-0949">S-adenosyl-L-methionine</keyword>
<dbReference type="PROSITE" id="PS01183">
    <property type="entry name" value="UBIE_1"/>
    <property type="match status" value="1"/>
</dbReference>
<sequence length="208" mass="22496">MSAEVFSGIAGSYDRINRILSLGQDQNWRRRVVDELPSGRILDLGAGTGAANEIFGSRSVVGLDPAPEMLALNRADHRVVGFGEYLPFADATFDAVFSAYVVRNLASVAATVIEIARVLKPGGAAGIVDLGRPQNKAAATIHRMGSAVTLHTVGFLVGAHSEYAYLHRSLDKLPRPEVLYADLPLTIERVWRMGPLGFVYGIILRKPQ</sequence>
<dbReference type="SUPFAM" id="SSF53335">
    <property type="entry name" value="S-adenosyl-L-methionine-dependent methyltransferases"/>
    <property type="match status" value="1"/>
</dbReference>
<keyword evidence="2" id="KW-0808">Transferase</keyword>
<keyword evidence="1" id="KW-0489">Methyltransferase</keyword>
<dbReference type="Pfam" id="PF01209">
    <property type="entry name" value="Ubie_methyltran"/>
    <property type="match status" value="1"/>
</dbReference>
<dbReference type="InterPro" id="IPR050508">
    <property type="entry name" value="Methyltransf_Superfamily"/>
</dbReference>
<dbReference type="PANTHER" id="PTHR42912:SF80">
    <property type="entry name" value="METHYLTRANSFERASE DOMAIN-CONTAINING PROTEIN"/>
    <property type="match status" value="1"/>
</dbReference>
<dbReference type="EMBL" id="UOEK01000461">
    <property type="protein sequence ID" value="VAW08412.1"/>
    <property type="molecule type" value="Genomic_DNA"/>
</dbReference>
<name>A0A3B0T1U9_9ZZZZ</name>
<dbReference type="InterPro" id="IPR029063">
    <property type="entry name" value="SAM-dependent_MTases_sf"/>
</dbReference>
<dbReference type="PROSITE" id="PS01184">
    <property type="entry name" value="UBIE_2"/>
    <property type="match status" value="1"/>
</dbReference>
<organism evidence="4">
    <name type="scientific">hydrothermal vent metagenome</name>
    <dbReference type="NCBI Taxonomy" id="652676"/>
    <lineage>
        <taxon>unclassified sequences</taxon>
        <taxon>metagenomes</taxon>
        <taxon>ecological metagenomes</taxon>
    </lineage>
</organism>
<accession>A0A3B0T1U9</accession>
<proteinExistence type="predicted"/>
<evidence type="ECO:0000256" key="1">
    <source>
        <dbReference type="ARBA" id="ARBA00022603"/>
    </source>
</evidence>